<name>A0A8T2QJ07_CERRI</name>
<dbReference type="InterPro" id="IPR007493">
    <property type="entry name" value="DUF538"/>
</dbReference>
<protein>
    <submittedName>
        <fullName evidence="2">Uncharacterized protein</fullName>
    </submittedName>
</protein>
<keyword evidence="1" id="KW-0732">Signal</keyword>
<evidence type="ECO:0000313" key="3">
    <source>
        <dbReference type="Proteomes" id="UP000825935"/>
    </source>
</evidence>
<dbReference type="Gene3D" id="2.30.240.10">
    <property type="entry name" value="At5g01610-like"/>
    <property type="match status" value="1"/>
</dbReference>
<feature type="chain" id="PRO_5035716936" evidence="1">
    <location>
        <begin position="23"/>
        <end position="151"/>
    </location>
</feature>
<dbReference type="OrthoDB" id="1873537at2759"/>
<evidence type="ECO:0000256" key="1">
    <source>
        <dbReference type="SAM" id="SignalP"/>
    </source>
</evidence>
<sequence>MASWILVLSLAFILVGVGTSSAVPTAYDVLVSYGFPEGLLPKTVKNSGENYDLKGNGAFELHLERPCRFTIPGNYEVKYDSRIAGVIDFNHLRSLSGISVRYFHMWWNIDAISVNGKDLHFQVGRFSSNFPADNFDENPMCTGSGGGHADH</sequence>
<accession>A0A8T2QJ07</accession>
<organism evidence="2 3">
    <name type="scientific">Ceratopteris richardii</name>
    <name type="common">Triangle waterfern</name>
    <dbReference type="NCBI Taxonomy" id="49495"/>
    <lineage>
        <taxon>Eukaryota</taxon>
        <taxon>Viridiplantae</taxon>
        <taxon>Streptophyta</taxon>
        <taxon>Embryophyta</taxon>
        <taxon>Tracheophyta</taxon>
        <taxon>Polypodiopsida</taxon>
        <taxon>Polypodiidae</taxon>
        <taxon>Polypodiales</taxon>
        <taxon>Pteridineae</taxon>
        <taxon>Pteridaceae</taxon>
        <taxon>Parkerioideae</taxon>
        <taxon>Ceratopteris</taxon>
    </lineage>
</organism>
<dbReference type="AlphaFoldDB" id="A0A8T2QJ07"/>
<dbReference type="PANTHER" id="PTHR31676">
    <property type="entry name" value="T31J12.3 PROTEIN-RELATED"/>
    <property type="match status" value="1"/>
</dbReference>
<evidence type="ECO:0000313" key="2">
    <source>
        <dbReference type="EMBL" id="KAH7283383.1"/>
    </source>
</evidence>
<proteinExistence type="predicted"/>
<dbReference type="SUPFAM" id="SSF141562">
    <property type="entry name" value="At5g01610-like"/>
    <property type="match status" value="1"/>
</dbReference>
<keyword evidence="3" id="KW-1185">Reference proteome</keyword>
<comment type="caution">
    <text evidence="2">The sequence shown here is derived from an EMBL/GenBank/DDBJ whole genome shotgun (WGS) entry which is preliminary data.</text>
</comment>
<dbReference type="InterPro" id="IPR036758">
    <property type="entry name" value="At5g01610-like"/>
</dbReference>
<dbReference type="OMA" id="CGFDCAY"/>
<reference evidence="2" key="1">
    <citation type="submission" date="2021-08" db="EMBL/GenBank/DDBJ databases">
        <title>WGS assembly of Ceratopteris richardii.</title>
        <authorList>
            <person name="Marchant D.B."/>
            <person name="Chen G."/>
            <person name="Jenkins J."/>
            <person name="Shu S."/>
            <person name="Leebens-Mack J."/>
            <person name="Grimwood J."/>
            <person name="Schmutz J."/>
            <person name="Soltis P."/>
            <person name="Soltis D."/>
            <person name="Chen Z.-H."/>
        </authorList>
    </citation>
    <scope>NUCLEOTIDE SEQUENCE</scope>
    <source>
        <strain evidence="2">Whitten #5841</strain>
        <tissue evidence="2">Leaf</tissue>
    </source>
</reference>
<gene>
    <name evidence="2" type="ORF">KP509_34G004300</name>
</gene>
<dbReference type="PANTHER" id="PTHR31676:SF76">
    <property type="entry name" value="OS05G0362300 PROTEIN"/>
    <property type="match status" value="1"/>
</dbReference>
<feature type="signal peptide" evidence="1">
    <location>
        <begin position="1"/>
        <end position="22"/>
    </location>
</feature>
<dbReference type="Proteomes" id="UP000825935">
    <property type="component" value="Chromosome 34"/>
</dbReference>
<dbReference type="EMBL" id="CM035439">
    <property type="protein sequence ID" value="KAH7283383.1"/>
    <property type="molecule type" value="Genomic_DNA"/>
</dbReference>
<dbReference type="Pfam" id="PF04398">
    <property type="entry name" value="DUF538"/>
    <property type="match status" value="1"/>
</dbReference>